<feature type="transmembrane region" description="Helical" evidence="1">
    <location>
        <begin position="71"/>
        <end position="92"/>
    </location>
</feature>
<dbReference type="Pfam" id="PF04367">
    <property type="entry name" value="DUF502"/>
    <property type="match status" value="1"/>
</dbReference>
<dbReference type="AlphaFoldDB" id="A0AAW2P4T7"/>
<sequence length="293" mass="32311">MGTRERDGDLERLIPLSITDSANRSNLSSPYNSPTASGAGSAGKEVLPSLPSFYSPTAFSKVIRSWASKKFMTGCVILLPLAITFYITWWFIHFVDGFFSPIYSHLGIDMFGLGFVTSITFIFLVGVFMSSWVGASLLSLGEWFIRKMPLMSYIYVASKQISAAISPDQSSQAFKEVAIVRHPRIGEYAFGFITSTIILRKSSGSEELCCVYVPTNHLYLGDIFLINSKDIMRPNLSVREGIEIVISGGMSIPKIMTIMDSQFIMSPRVVTIRDEDEATKGLEGTTLQVSTGI</sequence>
<dbReference type="EMBL" id="JACGWJ010000018">
    <property type="protein sequence ID" value="KAL0350343.1"/>
    <property type="molecule type" value="Genomic_DNA"/>
</dbReference>
<protein>
    <submittedName>
        <fullName evidence="2">Protein LIKE COV 3</fullName>
    </submittedName>
</protein>
<feature type="transmembrane region" description="Helical" evidence="1">
    <location>
        <begin position="112"/>
        <end position="138"/>
    </location>
</feature>
<comment type="caution">
    <text evidence="2">The sequence shown here is derived from an EMBL/GenBank/DDBJ whole genome shotgun (WGS) entry which is preliminary data.</text>
</comment>
<dbReference type="PANTHER" id="PTHR31876:SF20">
    <property type="entry name" value="PROTEIN LIKE COV 3-LIKE"/>
    <property type="match status" value="1"/>
</dbReference>
<evidence type="ECO:0000256" key="1">
    <source>
        <dbReference type="SAM" id="Phobius"/>
    </source>
</evidence>
<keyword evidence="1" id="KW-1133">Transmembrane helix</keyword>
<keyword evidence="1" id="KW-0812">Transmembrane</keyword>
<gene>
    <name evidence="2" type="ORF">Sradi_4183500</name>
</gene>
<keyword evidence="1" id="KW-0472">Membrane</keyword>
<proteinExistence type="predicted"/>
<accession>A0AAW2P4T7</accession>
<dbReference type="InterPro" id="IPR007462">
    <property type="entry name" value="COV1-like"/>
</dbReference>
<reference evidence="2" key="2">
    <citation type="journal article" date="2024" name="Plant">
        <title>Genomic evolution and insights into agronomic trait innovations of Sesamum species.</title>
        <authorList>
            <person name="Miao H."/>
            <person name="Wang L."/>
            <person name="Qu L."/>
            <person name="Liu H."/>
            <person name="Sun Y."/>
            <person name="Le M."/>
            <person name="Wang Q."/>
            <person name="Wei S."/>
            <person name="Zheng Y."/>
            <person name="Lin W."/>
            <person name="Duan Y."/>
            <person name="Cao H."/>
            <person name="Xiong S."/>
            <person name="Wang X."/>
            <person name="Wei L."/>
            <person name="Li C."/>
            <person name="Ma Q."/>
            <person name="Ju M."/>
            <person name="Zhao R."/>
            <person name="Li G."/>
            <person name="Mu C."/>
            <person name="Tian Q."/>
            <person name="Mei H."/>
            <person name="Zhang T."/>
            <person name="Gao T."/>
            <person name="Zhang H."/>
        </authorList>
    </citation>
    <scope>NUCLEOTIDE SEQUENCE</scope>
    <source>
        <strain evidence="2">G02</strain>
    </source>
</reference>
<evidence type="ECO:0000313" key="2">
    <source>
        <dbReference type="EMBL" id="KAL0350343.1"/>
    </source>
</evidence>
<name>A0AAW2P4T7_SESRA</name>
<reference evidence="2" key="1">
    <citation type="submission" date="2020-06" db="EMBL/GenBank/DDBJ databases">
        <authorList>
            <person name="Li T."/>
            <person name="Hu X."/>
            <person name="Zhang T."/>
            <person name="Song X."/>
            <person name="Zhang H."/>
            <person name="Dai N."/>
            <person name="Sheng W."/>
            <person name="Hou X."/>
            <person name="Wei L."/>
        </authorList>
    </citation>
    <scope>NUCLEOTIDE SEQUENCE</scope>
    <source>
        <strain evidence="2">G02</strain>
        <tissue evidence="2">Leaf</tissue>
    </source>
</reference>
<dbReference type="PANTHER" id="PTHR31876">
    <property type="entry name" value="COV-LIKE PROTEIN 1"/>
    <property type="match status" value="1"/>
</dbReference>
<dbReference type="GO" id="GO:0005794">
    <property type="term" value="C:Golgi apparatus"/>
    <property type="evidence" value="ECO:0007669"/>
    <property type="project" value="TreeGrafter"/>
</dbReference>
<organism evidence="2">
    <name type="scientific">Sesamum radiatum</name>
    <name type="common">Black benniseed</name>
    <dbReference type="NCBI Taxonomy" id="300843"/>
    <lineage>
        <taxon>Eukaryota</taxon>
        <taxon>Viridiplantae</taxon>
        <taxon>Streptophyta</taxon>
        <taxon>Embryophyta</taxon>
        <taxon>Tracheophyta</taxon>
        <taxon>Spermatophyta</taxon>
        <taxon>Magnoliopsida</taxon>
        <taxon>eudicotyledons</taxon>
        <taxon>Gunneridae</taxon>
        <taxon>Pentapetalae</taxon>
        <taxon>asterids</taxon>
        <taxon>lamiids</taxon>
        <taxon>Lamiales</taxon>
        <taxon>Pedaliaceae</taxon>
        <taxon>Sesamum</taxon>
    </lineage>
</organism>